<dbReference type="EMBL" id="BGPR01028610">
    <property type="protein sequence ID" value="GBN99865.1"/>
    <property type="molecule type" value="Genomic_DNA"/>
</dbReference>
<dbReference type="AlphaFoldDB" id="A0A4Y2TL76"/>
<feature type="compositionally biased region" description="Polar residues" evidence="1">
    <location>
        <begin position="69"/>
        <end position="79"/>
    </location>
</feature>
<organism evidence="2 3">
    <name type="scientific">Araneus ventricosus</name>
    <name type="common">Orbweaver spider</name>
    <name type="synonym">Epeira ventricosa</name>
    <dbReference type="NCBI Taxonomy" id="182803"/>
    <lineage>
        <taxon>Eukaryota</taxon>
        <taxon>Metazoa</taxon>
        <taxon>Ecdysozoa</taxon>
        <taxon>Arthropoda</taxon>
        <taxon>Chelicerata</taxon>
        <taxon>Arachnida</taxon>
        <taxon>Araneae</taxon>
        <taxon>Araneomorphae</taxon>
        <taxon>Entelegynae</taxon>
        <taxon>Araneoidea</taxon>
        <taxon>Araneidae</taxon>
        <taxon>Araneus</taxon>
    </lineage>
</organism>
<protein>
    <submittedName>
        <fullName evidence="2">Uncharacterized protein</fullName>
    </submittedName>
</protein>
<gene>
    <name evidence="2" type="ORF">AVEN_35310_1</name>
</gene>
<evidence type="ECO:0000313" key="3">
    <source>
        <dbReference type="Proteomes" id="UP000499080"/>
    </source>
</evidence>
<dbReference type="OrthoDB" id="10030726at2759"/>
<reference evidence="2 3" key="1">
    <citation type="journal article" date="2019" name="Sci. Rep.">
        <title>Orb-weaving spider Araneus ventricosus genome elucidates the spidroin gene catalogue.</title>
        <authorList>
            <person name="Kono N."/>
            <person name="Nakamura H."/>
            <person name="Ohtoshi R."/>
            <person name="Moran D.A.P."/>
            <person name="Shinohara A."/>
            <person name="Yoshida Y."/>
            <person name="Fujiwara M."/>
            <person name="Mori M."/>
            <person name="Tomita M."/>
            <person name="Arakawa K."/>
        </authorList>
    </citation>
    <scope>NUCLEOTIDE SEQUENCE [LARGE SCALE GENOMIC DNA]</scope>
</reference>
<feature type="region of interest" description="Disordered" evidence="1">
    <location>
        <begin position="59"/>
        <end position="79"/>
    </location>
</feature>
<evidence type="ECO:0000256" key="1">
    <source>
        <dbReference type="SAM" id="MobiDB-lite"/>
    </source>
</evidence>
<comment type="caution">
    <text evidence="2">The sequence shown here is derived from an EMBL/GenBank/DDBJ whole genome shotgun (WGS) entry which is preliminary data.</text>
</comment>
<dbReference type="Proteomes" id="UP000499080">
    <property type="component" value="Unassembled WGS sequence"/>
</dbReference>
<name>A0A4Y2TL76_ARAVE</name>
<proteinExistence type="predicted"/>
<accession>A0A4Y2TL76</accession>
<sequence>MYTGNLRSDLKTEKAAFSTGQVLWKVKIDISVKVLPATTVDPWSSCEIQKAQLEDPNIKPIQEKKLNSSDRLSSQEIAPASLEQNDTGLFGTPYILRTMFFTASGKVMTEALANGN</sequence>
<feature type="compositionally biased region" description="Basic and acidic residues" evidence="1">
    <location>
        <begin position="59"/>
        <end position="68"/>
    </location>
</feature>
<keyword evidence="3" id="KW-1185">Reference proteome</keyword>
<evidence type="ECO:0000313" key="2">
    <source>
        <dbReference type="EMBL" id="GBN99865.1"/>
    </source>
</evidence>